<dbReference type="GO" id="GO:0033553">
    <property type="term" value="C:rDNA heterochromatin"/>
    <property type="evidence" value="ECO:0007669"/>
    <property type="project" value="EnsemblFungi"/>
</dbReference>
<dbReference type="InterPro" id="IPR049163">
    <property type="entry name" value="Pif1-like_2B_dom"/>
</dbReference>
<evidence type="ECO:0000256" key="12">
    <source>
        <dbReference type="ARBA" id="ARBA00023235"/>
    </source>
</evidence>
<evidence type="ECO:0000313" key="18">
    <source>
        <dbReference type="Proteomes" id="UP000054454"/>
    </source>
</evidence>
<keyword evidence="10 15" id="KW-0233">DNA recombination</keyword>
<dbReference type="GO" id="GO:0035861">
    <property type="term" value="C:site of double-strand break"/>
    <property type="evidence" value="ECO:0007669"/>
    <property type="project" value="EnsemblFungi"/>
</dbReference>
<comment type="catalytic activity">
    <reaction evidence="14 15">
        <text>ATP + H2O = ADP + phosphate + H(+)</text>
        <dbReference type="Rhea" id="RHEA:13065"/>
        <dbReference type="ChEBI" id="CHEBI:15377"/>
        <dbReference type="ChEBI" id="CHEBI:15378"/>
        <dbReference type="ChEBI" id="CHEBI:30616"/>
        <dbReference type="ChEBI" id="CHEBI:43474"/>
        <dbReference type="ChEBI" id="CHEBI:456216"/>
        <dbReference type="EC" id="5.6.2.3"/>
    </reaction>
</comment>
<dbReference type="GO" id="GO:0160225">
    <property type="term" value="F:G-quadruplex unwinding activity"/>
    <property type="evidence" value="ECO:0007669"/>
    <property type="project" value="EnsemblFungi"/>
</dbReference>
<protein>
    <recommendedName>
        <fullName evidence="15">ATP-dependent DNA helicase PIF1</fullName>
        <ecNumber evidence="15">5.6.2.3</ecNumber>
    </recommendedName>
    <alternativeName>
        <fullName evidence="15">DNA 5'-3' helicase PIF1</fullName>
    </alternativeName>
    <alternativeName>
        <fullName evidence="15">DNA repair and recombination helicase PIF1</fullName>
    </alternativeName>
</protein>
<sequence length="787" mass="89623">MFQQSQEKHHQKIIYAPRSYISKISDFKQTKLQLMGNNTTSNYTKLGPLKPVDASSLNIHPISKNQKPSSSSIKFLEILNQQNKGTGANIFQKSTSNENFIDDLHVNENDIDDKLNLDSEHDESFYSWSSSPMEYQHLALSGLKDQFNNECQSSDTIFQPKLSNTTLFEEIICETEVSNSLDSLEIDSGNPKDLKNSALKENHSALQVGQKNEQFQDSRRIPFLNKAEDHIELVKSEMKTRKRISSDILNKSDIHKIDNIQNFKFESKDIQKKPIQQKKNKKLPGLFLSEEQKTVLKIIVEERESIFFTGSAGTGKSVLLREIIASLRKKYAKEPDRVAITASTGLAACNIGGVTLHSYAGIGLGRDSWEDLCKKIRKNKKCLSRWLRTKVLIIDEISMVDAELFDKLENIARKIRNNENPFGGIQMIVTGDFFQLPPVPDQGKISKFAFEAKKWKDVISHTIALTHVFRQKDQDFVEMLNELRLGRLSYNSISKFRSLDRELQFDDGLEPTELFPTRNEVDQANATRMRSLSGALRTFEALDSGTVDKVQRDKLLSSCMAPARIDLKEGAQVMLIKNFDDQLVNGSLGKVIGFMNEKTFQIWQEDEPDDDPFNYHEQIDDSNIDEIKKRKKRRIAKMQSAAATGKLWPLVRFTLSNGLTRDMLVQPEQWKIELPNGEVQASRSQIPLILAYAISIHKAQGQTLERVKVDLGRVFEKGQAYVALSRATSQKGLQVLHFEARKVMAHPKVSLFYKSLVNTGDLKRKTNISSNFNKEKNIDDFSKNYVD</sequence>
<evidence type="ECO:0000256" key="7">
    <source>
        <dbReference type="ARBA" id="ARBA00022840"/>
    </source>
</evidence>
<dbReference type="GO" id="GO:0019985">
    <property type="term" value="P:translesion synthesis"/>
    <property type="evidence" value="ECO:0007669"/>
    <property type="project" value="EnsemblFungi"/>
</dbReference>
<dbReference type="HAMAP" id="MF_03176">
    <property type="entry name" value="PIF1"/>
    <property type="match status" value="1"/>
</dbReference>
<evidence type="ECO:0000256" key="6">
    <source>
        <dbReference type="ARBA" id="ARBA00022806"/>
    </source>
</evidence>
<feature type="binding site" evidence="15">
    <location>
        <begin position="310"/>
        <end position="317"/>
    </location>
    <ligand>
        <name>ATP</name>
        <dbReference type="ChEBI" id="CHEBI:30616"/>
    </ligand>
</feature>
<dbReference type="GO" id="GO:0031966">
    <property type="term" value="C:mitochondrial membrane"/>
    <property type="evidence" value="ECO:0007669"/>
    <property type="project" value="EnsemblFungi"/>
</dbReference>
<dbReference type="GO" id="GO:0071932">
    <property type="term" value="P:replication fork reversal"/>
    <property type="evidence" value="ECO:0007669"/>
    <property type="project" value="EnsemblFungi"/>
</dbReference>
<dbReference type="GO" id="GO:0042162">
    <property type="term" value="F:telomeric DNA binding"/>
    <property type="evidence" value="ECO:0007669"/>
    <property type="project" value="EnsemblFungi"/>
</dbReference>
<dbReference type="GO" id="GO:0000722">
    <property type="term" value="P:telomere maintenance via recombination"/>
    <property type="evidence" value="ECO:0007669"/>
    <property type="project" value="EnsemblFungi"/>
</dbReference>
<dbReference type="EMBL" id="LFVZ01000008">
    <property type="protein sequence ID" value="KTW27996.1"/>
    <property type="molecule type" value="Genomic_DNA"/>
</dbReference>
<evidence type="ECO:0000256" key="4">
    <source>
        <dbReference type="ARBA" id="ARBA00022763"/>
    </source>
</evidence>
<dbReference type="PANTHER" id="PTHR47642">
    <property type="entry name" value="ATP-DEPENDENT DNA HELICASE"/>
    <property type="match status" value="1"/>
</dbReference>
<keyword evidence="9 15" id="KW-0496">Mitochondrion</keyword>
<dbReference type="Gene3D" id="3.40.50.300">
    <property type="entry name" value="P-loop containing nucleotide triphosphate hydrolases"/>
    <property type="match status" value="2"/>
</dbReference>
<dbReference type="GO" id="GO:0043596">
    <property type="term" value="C:nuclear replication fork"/>
    <property type="evidence" value="ECO:0007669"/>
    <property type="project" value="EnsemblFungi"/>
</dbReference>
<keyword evidence="18" id="KW-1185">Reference proteome</keyword>
<accession>A0A0W4ZHZ4</accession>
<dbReference type="GO" id="GO:0032211">
    <property type="term" value="P:negative regulation of telomere maintenance via telomerase"/>
    <property type="evidence" value="ECO:0007669"/>
    <property type="project" value="EnsemblFungi"/>
</dbReference>
<evidence type="ECO:0000256" key="2">
    <source>
        <dbReference type="ARBA" id="ARBA00004604"/>
    </source>
</evidence>
<dbReference type="GO" id="GO:0005730">
    <property type="term" value="C:nucleolus"/>
    <property type="evidence" value="ECO:0007669"/>
    <property type="project" value="UniProtKB-SubCell"/>
</dbReference>
<evidence type="ECO:0000256" key="10">
    <source>
        <dbReference type="ARBA" id="ARBA00023172"/>
    </source>
</evidence>
<dbReference type="GeneID" id="28936626"/>
<comment type="similarity">
    <text evidence="15">Belongs to the helicase family. PIF1 subfamily.</text>
</comment>
<dbReference type="OrthoDB" id="432234at2759"/>
<keyword evidence="5 15" id="KW-0378">Hydrolase</keyword>
<dbReference type="Pfam" id="PF21530">
    <property type="entry name" value="Pif1_2B_dom"/>
    <property type="match status" value="1"/>
</dbReference>
<proteinExistence type="inferred from homology"/>
<dbReference type="GO" id="GO:0010521">
    <property type="term" value="F:telomerase inhibitor activity"/>
    <property type="evidence" value="ECO:0007669"/>
    <property type="project" value="EnsemblFungi"/>
</dbReference>
<dbReference type="Proteomes" id="UP000054454">
    <property type="component" value="Unassembled WGS sequence"/>
</dbReference>
<feature type="domain" description="AAA+ ATPase" evidence="16">
    <location>
        <begin position="302"/>
        <end position="495"/>
    </location>
</feature>
<dbReference type="CDD" id="cd18037">
    <property type="entry name" value="DEXSc_Pif1_like"/>
    <property type="match status" value="1"/>
</dbReference>
<dbReference type="GO" id="GO:0016887">
    <property type="term" value="F:ATP hydrolysis activity"/>
    <property type="evidence" value="ECO:0007669"/>
    <property type="project" value="EnsemblFungi"/>
</dbReference>
<dbReference type="CDD" id="cd18809">
    <property type="entry name" value="SF1_C_RecD"/>
    <property type="match status" value="1"/>
</dbReference>
<evidence type="ECO:0000256" key="9">
    <source>
        <dbReference type="ARBA" id="ARBA00023128"/>
    </source>
</evidence>
<dbReference type="GO" id="GO:0005524">
    <property type="term" value="F:ATP binding"/>
    <property type="evidence" value="ECO:0007669"/>
    <property type="project" value="UniProtKB-UniRule"/>
</dbReference>
<keyword evidence="12 15" id="KW-0413">Isomerase</keyword>
<evidence type="ECO:0000256" key="15">
    <source>
        <dbReference type="HAMAP-Rule" id="MF_03176"/>
    </source>
</evidence>
<keyword evidence="13 15" id="KW-0539">Nucleus</keyword>
<dbReference type="GO" id="GO:1903469">
    <property type="term" value="P:removal of RNA primer involved in mitotic DNA replication"/>
    <property type="evidence" value="ECO:0007669"/>
    <property type="project" value="EnsemblFungi"/>
</dbReference>
<evidence type="ECO:0000256" key="3">
    <source>
        <dbReference type="ARBA" id="ARBA00022741"/>
    </source>
</evidence>
<feature type="DNA-binding region" evidence="15">
    <location>
        <begin position="719"/>
        <end position="738"/>
    </location>
</feature>
<dbReference type="VEuPathDB" id="FungiDB:T552_01860"/>
<evidence type="ECO:0000256" key="8">
    <source>
        <dbReference type="ARBA" id="ARBA00023125"/>
    </source>
</evidence>
<dbReference type="GO" id="GO:0019237">
    <property type="term" value="F:centromeric DNA binding"/>
    <property type="evidence" value="ECO:0007669"/>
    <property type="project" value="EnsemblFungi"/>
</dbReference>
<keyword evidence="4 15" id="KW-0227">DNA damage</keyword>
<dbReference type="GO" id="GO:0017116">
    <property type="term" value="F:single-stranded DNA helicase activity"/>
    <property type="evidence" value="ECO:0007669"/>
    <property type="project" value="EnsemblFungi"/>
</dbReference>
<dbReference type="GO" id="GO:0033678">
    <property type="term" value="F:5'-3' DNA/RNA helicase activity"/>
    <property type="evidence" value="ECO:0007669"/>
    <property type="project" value="EnsemblFungi"/>
</dbReference>
<dbReference type="InterPro" id="IPR051055">
    <property type="entry name" value="PIF1_helicase"/>
</dbReference>
<keyword evidence="7 15" id="KW-0067">ATP-binding</keyword>
<dbReference type="InterPro" id="IPR010285">
    <property type="entry name" value="DNA_helicase_pif1-like_DEAD"/>
</dbReference>
<dbReference type="GO" id="GO:1902983">
    <property type="term" value="P:DNA strand elongation involved in mitotic DNA replication"/>
    <property type="evidence" value="ECO:0007669"/>
    <property type="project" value="EnsemblFungi"/>
</dbReference>
<dbReference type="GO" id="GO:0061995">
    <property type="term" value="F:ATP-dependent protein-DNA complex displacement activity"/>
    <property type="evidence" value="ECO:0007669"/>
    <property type="project" value="EnsemblFungi"/>
</dbReference>
<evidence type="ECO:0000256" key="13">
    <source>
        <dbReference type="ARBA" id="ARBA00023242"/>
    </source>
</evidence>
<gene>
    <name evidence="15" type="primary">PIF1</name>
    <name evidence="17" type="ORF">T552_01860</name>
</gene>
<keyword evidence="8 15" id="KW-0238">DNA-binding</keyword>
<keyword evidence="6 15" id="KW-0347">Helicase</keyword>
<keyword evidence="3 15" id="KW-0547">Nucleotide-binding</keyword>
<organism evidence="17 18">
    <name type="scientific">Pneumocystis carinii (strain B80)</name>
    <name type="common">Rat pneumocystis pneumonia agent</name>
    <name type="synonym">Pneumocystis carinii f. sp. carinii</name>
    <dbReference type="NCBI Taxonomy" id="1408658"/>
    <lineage>
        <taxon>Eukaryota</taxon>
        <taxon>Fungi</taxon>
        <taxon>Dikarya</taxon>
        <taxon>Ascomycota</taxon>
        <taxon>Taphrinomycotina</taxon>
        <taxon>Pneumocystomycetes</taxon>
        <taxon>Pneumocystaceae</taxon>
        <taxon>Pneumocystis</taxon>
    </lineage>
</organism>
<name>A0A0W4ZHZ4_PNEC8</name>
<evidence type="ECO:0000256" key="5">
    <source>
        <dbReference type="ARBA" id="ARBA00022801"/>
    </source>
</evidence>
<evidence type="ECO:0000256" key="1">
    <source>
        <dbReference type="ARBA" id="ARBA00001946"/>
    </source>
</evidence>
<evidence type="ECO:0000256" key="14">
    <source>
        <dbReference type="ARBA" id="ARBA00048954"/>
    </source>
</evidence>
<reference evidence="18" key="1">
    <citation type="journal article" date="2016" name="Nat. Commun.">
        <title>Genome analysis of three Pneumocystis species reveals adaptation mechanisms to life exclusively in mammalian hosts.</title>
        <authorList>
            <person name="Ma L."/>
            <person name="Chen Z."/>
            <person name="Huang D.W."/>
            <person name="Kutty G."/>
            <person name="Ishihara M."/>
            <person name="Wang H."/>
            <person name="Abouelleil A."/>
            <person name="Bishop L."/>
            <person name="Davey E."/>
            <person name="Deng R."/>
            <person name="Deng X."/>
            <person name="Fan L."/>
            <person name="Fantoni G."/>
            <person name="Fitzgerald M."/>
            <person name="Gogineni E."/>
            <person name="Goldberg J.M."/>
            <person name="Handley G."/>
            <person name="Hu X."/>
            <person name="Huber C."/>
            <person name="Jiao X."/>
            <person name="Jones K."/>
            <person name="Levin J.Z."/>
            <person name="Liu Y."/>
            <person name="Macdonald P."/>
            <person name="Melnikov A."/>
            <person name="Raley C."/>
            <person name="Sassi M."/>
            <person name="Sherman B.T."/>
            <person name="Song X."/>
            <person name="Sykes S."/>
            <person name="Tran B."/>
            <person name="Walsh L."/>
            <person name="Xia Y."/>
            <person name="Yang J."/>
            <person name="Young S."/>
            <person name="Zeng Q."/>
            <person name="Zheng X."/>
            <person name="Stephens R."/>
            <person name="Nusbaum C."/>
            <person name="Birren B.W."/>
            <person name="Azadi P."/>
            <person name="Lempicki R.A."/>
            <person name="Cuomo C.A."/>
            <person name="Kovacs J.A."/>
        </authorList>
    </citation>
    <scope>NUCLEOTIDE SEQUENCE [LARGE SCALE GENOMIC DNA]</scope>
    <source>
        <strain evidence="18">B80</strain>
    </source>
</reference>
<comment type="function">
    <text evidence="15">DNA-dependent ATPase and 5'-3' DNA helicase required for the maintenance of both mitochondrial and nuclear genome stability.</text>
</comment>
<keyword evidence="11 15" id="KW-0234">DNA repair</keyword>
<dbReference type="AlphaFoldDB" id="A0A0W4ZHZ4"/>
<comment type="subunit">
    <text evidence="15">Monomer.</text>
</comment>
<dbReference type="GO" id="GO:0003723">
    <property type="term" value="F:RNA binding"/>
    <property type="evidence" value="ECO:0007669"/>
    <property type="project" value="EnsemblFungi"/>
</dbReference>
<dbReference type="InterPro" id="IPR048293">
    <property type="entry name" value="PIF1_RRM3_pfh1"/>
</dbReference>
<comment type="caution">
    <text evidence="17">The sequence shown here is derived from an EMBL/GenBank/DDBJ whole genome shotgun (WGS) entry which is preliminary data.</text>
</comment>
<dbReference type="SUPFAM" id="SSF52540">
    <property type="entry name" value="P-loop containing nucleoside triphosphate hydrolases"/>
    <property type="match status" value="2"/>
</dbReference>
<dbReference type="GO" id="GO:0043139">
    <property type="term" value="F:5'-3' DNA helicase activity"/>
    <property type="evidence" value="ECO:0007669"/>
    <property type="project" value="UniProtKB-UniRule"/>
</dbReference>
<dbReference type="PANTHER" id="PTHR47642:SF5">
    <property type="entry name" value="ATP-DEPENDENT DNA HELICASE"/>
    <property type="match status" value="1"/>
</dbReference>
<dbReference type="GO" id="GO:0000727">
    <property type="term" value="P:double-strand break repair via break-induced replication"/>
    <property type="evidence" value="ECO:0007669"/>
    <property type="project" value="EnsemblFungi"/>
</dbReference>
<comment type="subcellular location">
    <subcellularLocation>
        <location evidence="2">Nucleus</location>
        <location evidence="2">Nucleolus</location>
    </subcellularLocation>
    <subcellularLocation>
        <location evidence="15">Nucleus</location>
    </subcellularLocation>
    <subcellularLocation>
        <location evidence="15">Mitochondrion</location>
    </subcellularLocation>
</comment>
<dbReference type="InterPro" id="IPR003593">
    <property type="entry name" value="AAA+_ATPase"/>
</dbReference>
<dbReference type="GO" id="GO:0070336">
    <property type="term" value="F:flap-structured DNA binding"/>
    <property type="evidence" value="ECO:0007669"/>
    <property type="project" value="EnsemblFungi"/>
</dbReference>
<dbReference type="InterPro" id="IPR027417">
    <property type="entry name" value="P-loop_NTPase"/>
</dbReference>
<dbReference type="GO" id="GO:1990814">
    <property type="term" value="F:DNA/DNA annealing activity"/>
    <property type="evidence" value="ECO:0007669"/>
    <property type="project" value="EnsemblFungi"/>
</dbReference>
<dbReference type="SMART" id="SM00382">
    <property type="entry name" value="AAA"/>
    <property type="match status" value="1"/>
</dbReference>
<dbReference type="GO" id="GO:0051880">
    <property type="term" value="F:G-quadruplex DNA binding"/>
    <property type="evidence" value="ECO:0007669"/>
    <property type="project" value="EnsemblFungi"/>
</dbReference>
<dbReference type="EC" id="5.6.2.3" evidence="15"/>
<dbReference type="GO" id="GO:1990426">
    <property type="term" value="P:mitotic recombination-dependent replication fork processing"/>
    <property type="evidence" value="ECO:0007669"/>
    <property type="project" value="EnsemblFungi"/>
</dbReference>
<dbReference type="GO" id="GO:0140445">
    <property type="term" value="C:chromosome, telomeric repeat region"/>
    <property type="evidence" value="ECO:0007669"/>
    <property type="project" value="EnsemblFungi"/>
</dbReference>
<evidence type="ECO:0000259" key="16">
    <source>
        <dbReference type="SMART" id="SM00382"/>
    </source>
</evidence>
<dbReference type="Pfam" id="PF05970">
    <property type="entry name" value="PIF1"/>
    <property type="match status" value="1"/>
</dbReference>
<dbReference type="RefSeq" id="XP_018225705.1">
    <property type="nucleotide sequence ID" value="XM_018370423.1"/>
</dbReference>
<evidence type="ECO:0000313" key="17">
    <source>
        <dbReference type="EMBL" id="KTW27996.1"/>
    </source>
</evidence>
<dbReference type="GO" id="GO:0043504">
    <property type="term" value="P:mitochondrial DNA repair"/>
    <property type="evidence" value="ECO:0007669"/>
    <property type="project" value="EnsemblFungi"/>
</dbReference>
<dbReference type="FunFam" id="3.40.50.300:FF:001226">
    <property type="entry name" value="ATP-dependent DNA helicase PIF1"/>
    <property type="match status" value="1"/>
</dbReference>
<comment type="cofactor">
    <cofactor evidence="1 15">
        <name>Mg(2+)</name>
        <dbReference type="ChEBI" id="CHEBI:18420"/>
    </cofactor>
</comment>
<evidence type="ECO:0000256" key="11">
    <source>
        <dbReference type="ARBA" id="ARBA00023204"/>
    </source>
</evidence>